<evidence type="ECO:0000259" key="1">
    <source>
        <dbReference type="Pfam" id="PF00154"/>
    </source>
</evidence>
<name>A0A3D8M2M3_9ALTE</name>
<evidence type="ECO:0000313" key="3">
    <source>
        <dbReference type="Proteomes" id="UP000256561"/>
    </source>
</evidence>
<sequence length="229" mass="24978">MNDAEFSLLQLPGIWRAKEGLNVSGCTRQETGHRELDKALNGGFPPSGLVRIRSHLGIGELSLLQSIICQPKSQKLLVFVAAPGLVQAPWLKQLGVDLPQVYVIQPPNDNEALWATEQCLKSGACRMVVLWQTALQPKPARRLQVAATHNHTLCLLMESLQSSRLSLPVTLDLALHPSEQSLYADILKQQGGWPRENIPVRLQHTPDNSAIMKAMAAASPIYSGSSQAG</sequence>
<dbReference type="InterPro" id="IPR047610">
    <property type="entry name" value="ImuA_translesion"/>
</dbReference>
<dbReference type="EMBL" id="QRHA01000017">
    <property type="protein sequence ID" value="RDV23939.1"/>
    <property type="molecule type" value="Genomic_DNA"/>
</dbReference>
<organism evidence="2 3">
    <name type="scientific">Alteromonas aestuariivivens</name>
    <dbReference type="NCBI Taxonomy" id="1938339"/>
    <lineage>
        <taxon>Bacteria</taxon>
        <taxon>Pseudomonadati</taxon>
        <taxon>Pseudomonadota</taxon>
        <taxon>Gammaproteobacteria</taxon>
        <taxon>Alteromonadales</taxon>
        <taxon>Alteromonadaceae</taxon>
        <taxon>Alteromonas/Salinimonas group</taxon>
        <taxon>Alteromonas</taxon>
    </lineage>
</organism>
<dbReference type="InterPro" id="IPR027417">
    <property type="entry name" value="P-loop_NTPase"/>
</dbReference>
<dbReference type="OrthoDB" id="9811176at2"/>
<dbReference type="InterPro" id="IPR017166">
    <property type="entry name" value="UCP037290"/>
</dbReference>
<dbReference type="Gene3D" id="3.40.50.300">
    <property type="entry name" value="P-loop containing nucleotide triphosphate hydrolases"/>
    <property type="match status" value="1"/>
</dbReference>
<dbReference type="AlphaFoldDB" id="A0A3D8M2M3"/>
<evidence type="ECO:0000313" key="2">
    <source>
        <dbReference type="EMBL" id="RDV23939.1"/>
    </source>
</evidence>
<dbReference type="PIRSF" id="PIRSF037290">
    <property type="entry name" value="UCP037290"/>
    <property type="match status" value="1"/>
</dbReference>
<reference evidence="3" key="1">
    <citation type="submission" date="2018-08" db="EMBL/GenBank/DDBJ databases">
        <authorList>
            <person name="Zhang J."/>
            <person name="Du Z.-J."/>
        </authorList>
    </citation>
    <scope>NUCLEOTIDE SEQUENCE [LARGE SCALE GENOMIC DNA]</scope>
    <source>
        <strain evidence="3">KCTC 52655</strain>
    </source>
</reference>
<dbReference type="Proteomes" id="UP000256561">
    <property type="component" value="Unassembled WGS sequence"/>
</dbReference>
<accession>A0A3D8M2M3</accession>
<dbReference type="Pfam" id="PF00154">
    <property type="entry name" value="RecA_N"/>
    <property type="match status" value="1"/>
</dbReference>
<feature type="domain" description="RecA-like N-terminal" evidence="1">
    <location>
        <begin position="30"/>
        <end position="138"/>
    </location>
</feature>
<dbReference type="SUPFAM" id="SSF52540">
    <property type="entry name" value="P-loop containing nucleoside triphosphate hydrolases"/>
    <property type="match status" value="1"/>
</dbReference>
<comment type="caution">
    <text evidence="2">The sequence shown here is derived from an EMBL/GenBank/DDBJ whole genome shotgun (WGS) entry which is preliminary data.</text>
</comment>
<dbReference type="RefSeq" id="WP_115594508.1">
    <property type="nucleotide sequence ID" value="NZ_QRHA01000017.1"/>
</dbReference>
<proteinExistence type="predicted"/>
<dbReference type="InterPro" id="IPR049428">
    <property type="entry name" value="RecA-like_N"/>
</dbReference>
<protein>
    <submittedName>
        <fullName evidence="2">Translesion DNA synthesis-associated protein ImuA</fullName>
    </submittedName>
</protein>
<dbReference type="NCBIfam" id="NF033429">
    <property type="entry name" value="ImuA_translesion"/>
    <property type="match status" value="1"/>
</dbReference>
<gene>
    <name evidence="2" type="primary">imuA</name>
    <name evidence="2" type="ORF">DXV75_16370</name>
</gene>
<keyword evidence="3" id="KW-1185">Reference proteome</keyword>